<keyword evidence="2" id="KW-1185">Reference proteome</keyword>
<dbReference type="RefSeq" id="WP_273941500.1">
    <property type="nucleotide sequence ID" value="NZ_CP097263.1"/>
</dbReference>
<evidence type="ECO:0000313" key="1">
    <source>
        <dbReference type="EMBL" id="MFC0543103.1"/>
    </source>
</evidence>
<proteinExistence type="predicted"/>
<evidence type="ECO:0000313" key="2">
    <source>
        <dbReference type="Proteomes" id="UP001589810"/>
    </source>
</evidence>
<reference evidence="1 2" key="1">
    <citation type="submission" date="2024-09" db="EMBL/GenBank/DDBJ databases">
        <authorList>
            <person name="Sun Q."/>
            <person name="Mori K."/>
        </authorList>
    </citation>
    <scope>NUCLEOTIDE SEQUENCE [LARGE SCALE GENOMIC DNA]</scope>
    <source>
        <strain evidence="1 2">TBRC 1432</strain>
    </source>
</reference>
<name>A0ABV6MS13_9PSEU</name>
<comment type="caution">
    <text evidence="1">The sequence shown here is derived from an EMBL/GenBank/DDBJ whole genome shotgun (WGS) entry which is preliminary data.</text>
</comment>
<dbReference type="Proteomes" id="UP001589810">
    <property type="component" value="Unassembled WGS sequence"/>
</dbReference>
<protein>
    <submittedName>
        <fullName evidence="1">PASTA domain-containing protein</fullName>
    </submittedName>
</protein>
<organism evidence="1 2">
    <name type="scientific">Kutzneria chonburiensis</name>
    <dbReference type="NCBI Taxonomy" id="1483604"/>
    <lineage>
        <taxon>Bacteria</taxon>
        <taxon>Bacillati</taxon>
        <taxon>Actinomycetota</taxon>
        <taxon>Actinomycetes</taxon>
        <taxon>Pseudonocardiales</taxon>
        <taxon>Pseudonocardiaceae</taxon>
        <taxon>Kutzneria</taxon>
    </lineage>
</organism>
<accession>A0ABV6MS13</accession>
<gene>
    <name evidence="1" type="ORF">ACFFH7_16505</name>
</gene>
<dbReference type="EMBL" id="JBHLUD010000004">
    <property type="protein sequence ID" value="MFC0543103.1"/>
    <property type="molecule type" value="Genomic_DNA"/>
</dbReference>
<dbReference type="Gene3D" id="3.30.10.20">
    <property type="match status" value="1"/>
</dbReference>
<sequence length="75" mass="8491">MKKMPNLVGKSVTHARLKLPLATQYVYVDHKSRKPDITFYSNWMVCKQEPAAGAQMAPYVVLTVIKRGETCKVSH</sequence>